<feature type="compositionally biased region" description="Polar residues" evidence="1">
    <location>
        <begin position="34"/>
        <end position="44"/>
    </location>
</feature>
<gene>
    <name evidence="2" type="ORF">LMH87_009406</name>
</gene>
<dbReference type="EMBL" id="JAJHUN010000008">
    <property type="protein sequence ID" value="KAJ4152886.1"/>
    <property type="molecule type" value="Genomic_DNA"/>
</dbReference>
<feature type="compositionally biased region" description="Polar residues" evidence="1">
    <location>
        <begin position="1"/>
        <end position="12"/>
    </location>
</feature>
<keyword evidence="3" id="KW-1185">Reference proteome</keyword>
<comment type="caution">
    <text evidence="2">The sequence shown here is derived from an EMBL/GenBank/DDBJ whole genome shotgun (WGS) entry which is preliminary data.</text>
</comment>
<dbReference type="RefSeq" id="XP_056053544.1">
    <property type="nucleotide sequence ID" value="XM_056196391.1"/>
</dbReference>
<dbReference type="AlphaFoldDB" id="A0A9W8QDV0"/>
<name>A0A9W8QDV0_AKAMU</name>
<dbReference type="Proteomes" id="UP001144673">
    <property type="component" value="Chromosome 5"/>
</dbReference>
<sequence length="379" mass="42491">MHRITPNTSTYHSALGDPPATETATAVTLKRKSSTLSMTPPENTKSNRRNRRGLLETDYSKYITEEESRGEDRALRKVDRRDLHICVISGRKGSLENVSILPNSVNPDSAQLSILRMLLGEEFQVRIRGLLEHLNWRDEDWNIFTLNGHLSSMYELGLIGFRPTKIVPCVDENGCRAIRVYFELHFLGPTETNLSLETFPASYASLGEMCTLQGDYKNNMSRYTEFDATTGERITDGAEFSIRHPNRRYAENMFACLALSWTARMVLFLAGGAGNAVVDLDVFHRKETLSAVVDVVGYALARIEEGRETRKRDQAMLSRKTQRDKAALYSSKSEPNCGRHFITLGLKKKTNSKSLLPSIAGRINVIAGRGSGLIQPSRT</sequence>
<dbReference type="GeneID" id="80896565"/>
<proteinExistence type="predicted"/>
<reference evidence="2" key="1">
    <citation type="journal article" date="2023" name="Access Microbiol">
        <title>De-novo genome assembly for Akanthomyces muscarius, a biocontrol agent of insect agricultural pests.</title>
        <authorList>
            <person name="Erdos Z."/>
            <person name="Studholme D.J."/>
            <person name="Raymond B."/>
            <person name="Sharma M."/>
        </authorList>
    </citation>
    <scope>NUCLEOTIDE SEQUENCE</scope>
    <source>
        <strain evidence="2">Ve6</strain>
    </source>
</reference>
<dbReference type="KEGG" id="amus:LMH87_009406"/>
<protein>
    <submittedName>
        <fullName evidence="2">Uncharacterized protein</fullName>
    </submittedName>
</protein>
<evidence type="ECO:0000256" key="1">
    <source>
        <dbReference type="SAM" id="MobiDB-lite"/>
    </source>
</evidence>
<feature type="region of interest" description="Disordered" evidence="1">
    <location>
        <begin position="1"/>
        <end position="56"/>
    </location>
</feature>
<evidence type="ECO:0000313" key="3">
    <source>
        <dbReference type="Proteomes" id="UP001144673"/>
    </source>
</evidence>
<accession>A0A9W8QDV0</accession>
<evidence type="ECO:0000313" key="2">
    <source>
        <dbReference type="EMBL" id="KAJ4152886.1"/>
    </source>
</evidence>
<organism evidence="2 3">
    <name type="scientific">Akanthomyces muscarius</name>
    <name type="common">Entomopathogenic fungus</name>
    <name type="synonym">Lecanicillium muscarium</name>
    <dbReference type="NCBI Taxonomy" id="2231603"/>
    <lineage>
        <taxon>Eukaryota</taxon>
        <taxon>Fungi</taxon>
        <taxon>Dikarya</taxon>
        <taxon>Ascomycota</taxon>
        <taxon>Pezizomycotina</taxon>
        <taxon>Sordariomycetes</taxon>
        <taxon>Hypocreomycetidae</taxon>
        <taxon>Hypocreales</taxon>
        <taxon>Cordycipitaceae</taxon>
        <taxon>Akanthomyces</taxon>
    </lineage>
</organism>